<protein>
    <submittedName>
        <fullName evidence="3">Apolipoprotein L2</fullName>
    </submittedName>
</protein>
<dbReference type="PANTHER" id="PTHR14096:SF27">
    <property type="entry name" value="APOLIPOPROTEIN L2"/>
    <property type="match status" value="1"/>
</dbReference>
<evidence type="ECO:0000313" key="4">
    <source>
        <dbReference type="Proteomes" id="UP000010552"/>
    </source>
</evidence>
<dbReference type="PANTHER" id="PTHR14096">
    <property type="entry name" value="APOLIPOPROTEIN L"/>
    <property type="match status" value="1"/>
</dbReference>
<dbReference type="AlphaFoldDB" id="L5JRQ9"/>
<dbReference type="GO" id="GO:0008289">
    <property type="term" value="F:lipid binding"/>
    <property type="evidence" value="ECO:0007669"/>
    <property type="project" value="InterPro"/>
</dbReference>
<sequence length="67" mass="7372">MSKGARIAGVALAGVTLLLDTISLVKESKYLHEGAKMASAEELRQEAQTLEKQLEILTMIHEHLQRA</sequence>
<keyword evidence="3" id="KW-0449">Lipoprotein</keyword>
<dbReference type="Proteomes" id="UP000010552">
    <property type="component" value="Unassembled WGS sequence"/>
</dbReference>
<reference evidence="4" key="1">
    <citation type="journal article" date="2013" name="Science">
        <title>Comparative analysis of bat genomes provides insight into the evolution of flight and immunity.</title>
        <authorList>
            <person name="Zhang G."/>
            <person name="Cowled C."/>
            <person name="Shi Z."/>
            <person name="Huang Z."/>
            <person name="Bishop-Lilly K.A."/>
            <person name="Fang X."/>
            <person name="Wynne J.W."/>
            <person name="Xiong Z."/>
            <person name="Baker M.L."/>
            <person name="Zhao W."/>
            <person name="Tachedjian M."/>
            <person name="Zhu Y."/>
            <person name="Zhou P."/>
            <person name="Jiang X."/>
            <person name="Ng J."/>
            <person name="Yang L."/>
            <person name="Wu L."/>
            <person name="Xiao J."/>
            <person name="Feng Y."/>
            <person name="Chen Y."/>
            <person name="Sun X."/>
            <person name="Zhang Y."/>
            <person name="Marsh G.A."/>
            <person name="Crameri G."/>
            <person name="Broder C.C."/>
            <person name="Frey K.G."/>
            <person name="Wang L.F."/>
            <person name="Wang J."/>
        </authorList>
    </citation>
    <scope>NUCLEOTIDE SEQUENCE [LARGE SCALE GENOMIC DNA]</scope>
</reference>
<dbReference type="GO" id="GO:0005576">
    <property type="term" value="C:extracellular region"/>
    <property type="evidence" value="ECO:0007669"/>
    <property type="project" value="InterPro"/>
</dbReference>
<evidence type="ECO:0000256" key="1">
    <source>
        <dbReference type="ARBA" id="ARBA00010090"/>
    </source>
</evidence>
<proteinExistence type="inferred from homology"/>
<evidence type="ECO:0000256" key="2">
    <source>
        <dbReference type="SAM" id="Coils"/>
    </source>
</evidence>
<dbReference type="GO" id="GO:0016020">
    <property type="term" value="C:membrane"/>
    <property type="evidence" value="ECO:0007669"/>
    <property type="project" value="TreeGrafter"/>
</dbReference>
<feature type="coiled-coil region" evidence="2">
    <location>
        <begin position="37"/>
        <end position="67"/>
    </location>
</feature>
<accession>L5JRQ9</accession>
<evidence type="ECO:0000313" key="3">
    <source>
        <dbReference type="EMBL" id="ELK01431.1"/>
    </source>
</evidence>
<keyword evidence="4" id="KW-1185">Reference proteome</keyword>
<dbReference type="GO" id="GO:0042157">
    <property type="term" value="P:lipoprotein metabolic process"/>
    <property type="evidence" value="ECO:0007669"/>
    <property type="project" value="InterPro"/>
</dbReference>
<dbReference type="InterPro" id="IPR008405">
    <property type="entry name" value="ApoL"/>
</dbReference>
<dbReference type="EMBL" id="KB090207">
    <property type="protein sequence ID" value="ELK01431.1"/>
    <property type="molecule type" value="Genomic_DNA"/>
</dbReference>
<comment type="similarity">
    <text evidence="1">Belongs to the apolipoprotein L family.</text>
</comment>
<organism evidence="3 4">
    <name type="scientific">Pteropus alecto</name>
    <name type="common">Black flying fox</name>
    <dbReference type="NCBI Taxonomy" id="9402"/>
    <lineage>
        <taxon>Eukaryota</taxon>
        <taxon>Metazoa</taxon>
        <taxon>Chordata</taxon>
        <taxon>Craniata</taxon>
        <taxon>Vertebrata</taxon>
        <taxon>Euteleostomi</taxon>
        <taxon>Mammalia</taxon>
        <taxon>Eutheria</taxon>
        <taxon>Laurasiatheria</taxon>
        <taxon>Chiroptera</taxon>
        <taxon>Yinpterochiroptera</taxon>
        <taxon>Pteropodoidea</taxon>
        <taxon>Pteropodidae</taxon>
        <taxon>Pteropodinae</taxon>
        <taxon>Pteropus</taxon>
    </lineage>
</organism>
<gene>
    <name evidence="3" type="ORF">PAL_GLEAN10000025</name>
</gene>
<dbReference type="InParanoid" id="L5JRQ9"/>
<dbReference type="GO" id="GO:0006869">
    <property type="term" value="P:lipid transport"/>
    <property type="evidence" value="ECO:0007669"/>
    <property type="project" value="InterPro"/>
</dbReference>
<keyword evidence="2" id="KW-0175">Coiled coil</keyword>
<dbReference type="STRING" id="9402.L5JRQ9"/>
<dbReference type="Pfam" id="PF05461">
    <property type="entry name" value="ApoL"/>
    <property type="match status" value="1"/>
</dbReference>
<name>L5JRQ9_PTEAL</name>